<comment type="subcellular location">
    <subcellularLocation>
        <location evidence="2">Cytoplasm</location>
    </subcellularLocation>
    <subcellularLocation>
        <location evidence="1">Nucleus</location>
    </subcellularLocation>
</comment>
<dbReference type="PANTHER" id="PTHR10701:SF0">
    <property type="entry name" value="SMALL NUCLEAR RIBONUCLEOPROTEIN-ASSOCIATED PROTEIN B"/>
    <property type="match status" value="1"/>
</dbReference>
<dbReference type="GO" id="GO:0005686">
    <property type="term" value="C:U2 snRNP"/>
    <property type="evidence" value="ECO:0007669"/>
    <property type="project" value="TreeGrafter"/>
</dbReference>
<keyword evidence="7" id="KW-0508">mRNA splicing</keyword>
<dbReference type="GO" id="GO:0005682">
    <property type="term" value="C:U5 snRNP"/>
    <property type="evidence" value="ECO:0007669"/>
    <property type="project" value="TreeGrafter"/>
</dbReference>
<dbReference type="RefSeq" id="XP_029341184.1">
    <property type="nucleotide sequence ID" value="XM_029485324.1"/>
</dbReference>
<dbReference type="InterPro" id="IPR010920">
    <property type="entry name" value="LSM_dom_sf"/>
</dbReference>
<reference evidence="14" key="1">
    <citation type="submission" date="2010-06" db="EMBL/GenBank/DDBJ databases">
        <authorList>
            <person name="Jiang H."/>
            <person name="Abraham K."/>
            <person name="Ali S."/>
            <person name="Alsbrooks S.L."/>
            <person name="Anim B.N."/>
            <person name="Anosike U.S."/>
            <person name="Attaway T."/>
            <person name="Bandaranaike D.P."/>
            <person name="Battles P.K."/>
            <person name="Bell S.N."/>
            <person name="Bell A.V."/>
            <person name="Beltran B."/>
            <person name="Bickham C."/>
            <person name="Bustamante Y."/>
            <person name="Caleb T."/>
            <person name="Canada A."/>
            <person name="Cardenas V."/>
            <person name="Carter K."/>
            <person name="Chacko J."/>
            <person name="Chandrabose M.N."/>
            <person name="Chavez D."/>
            <person name="Chavez A."/>
            <person name="Chen L."/>
            <person name="Chu H.-S."/>
            <person name="Claassen K.J."/>
            <person name="Cockrell R."/>
            <person name="Collins M."/>
            <person name="Cooper J.A."/>
            <person name="Cree A."/>
            <person name="Curry S.M."/>
            <person name="Da Y."/>
            <person name="Dao M.D."/>
            <person name="Das B."/>
            <person name="Davila M.-L."/>
            <person name="Davy-Carroll L."/>
            <person name="Denson S."/>
            <person name="Dinh H."/>
            <person name="Ebong V.E."/>
            <person name="Edwards J.R."/>
            <person name="Egan A."/>
            <person name="El-Daye J."/>
            <person name="Escobedo L."/>
            <person name="Fernandez S."/>
            <person name="Fernando P.R."/>
            <person name="Flagg N."/>
            <person name="Forbes L.D."/>
            <person name="Fowler R.G."/>
            <person name="Fu Q."/>
            <person name="Gabisi R.A."/>
            <person name="Ganer J."/>
            <person name="Garbino Pronczuk A."/>
            <person name="Garcia R.M."/>
            <person name="Garner T."/>
            <person name="Garrett T.E."/>
            <person name="Gonzalez D.A."/>
            <person name="Hamid H."/>
            <person name="Hawkins E.S."/>
            <person name="Hirani K."/>
            <person name="Hogues M.E."/>
            <person name="Hollins B."/>
            <person name="Hsiao C.-H."/>
            <person name="Jabil R."/>
            <person name="James M.L."/>
            <person name="Jhangiani S.N."/>
            <person name="Johnson B."/>
            <person name="Johnson Q."/>
            <person name="Joshi V."/>
            <person name="Kalu J.B."/>
            <person name="Kam C."/>
            <person name="Kashfia A."/>
            <person name="Keebler J."/>
            <person name="Kisamo H."/>
            <person name="Kovar C.L."/>
            <person name="Lago L.A."/>
            <person name="Lai C.-Y."/>
            <person name="Laidlaw J."/>
            <person name="Lara F."/>
            <person name="Le T.-K."/>
            <person name="Lee S.L."/>
            <person name="Legall F.H."/>
            <person name="Lemon S.J."/>
            <person name="Lewis L.R."/>
            <person name="Li B."/>
            <person name="Liu Y."/>
            <person name="Liu Y.-S."/>
            <person name="Lopez J."/>
            <person name="Lozado R.J."/>
            <person name="Lu J."/>
            <person name="Madu R.C."/>
            <person name="Maheshwari M."/>
            <person name="Maheshwari R."/>
            <person name="Malloy K."/>
            <person name="Martinez E."/>
            <person name="Mathew T."/>
            <person name="Mercado I.C."/>
            <person name="Mercado C."/>
            <person name="Meyer B."/>
            <person name="Montgomery K."/>
            <person name="Morgan M.B."/>
            <person name="Munidasa M."/>
            <person name="Nazareth L.V."/>
            <person name="Nelson J."/>
            <person name="Ng B.M."/>
            <person name="Nguyen N.B."/>
            <person name="Nguyen P.Q."/>
            <person name="Nguyen T."/>
            <person name="Obregon M."/>
            <person name="Okwuonu G.O."/>
            <person name="Onwere C.G."/>
            <person name="Orozco G."/>
            <person name="Parra A."/>
            <person name="Patel S."/>
            <person name="Patil S."/>
            <person name="Perez A."/>
            <person name="Perez Y."/>
            <person name="Pham C."/>
            <person name="Primus E.L."/>
            <person name="Pu L.-L."/>
            <person name="Puazo M."/>
            <person name="Qin X."/>
            <person name="Quiroz J.B."/>
            <person name="Reese J."/>
            <person name="Richards S."/>
            <person name="Rives C.M."/>
            <person name="Robberts R."/>
            <person name="Ruiz S.J."/>
            <person name="Ruiz M.J."/>
            <person name="Santibanez J."/>
            <person name="Schneider B.W."/>
            <person name="Sisson I."/>
            <person name="Smith M."/>
            <person name="Sodergren E."/>
            <person name="Song X.-Z."/>
            <person name="Song B.B."/>
            <person name="Summersgill H."/>
            <person name="Thelus R."/>
            <person name="Thornton R.D."/>
            <person name="Trejos Z.Y."/>
            <person name="Usmani K."/>
            <person name="Vattathil S."/>
            <person name="Villasana D."/>
            <person name="Walker D.L."/>
            <person name="Wang S."/>
            <person name="Wang K."/>
            <person name="White C.S."/>
            <person name="Williams A.C."/>
            <person name="Williamson J."/>
            <person name="Wilson K."/>
            <person name="Woghiren I.O."/>
            <person name="Woodworth J.R."/>
            <person name="Worley K.C."/>
            <person name="Wright R.A."/>
            <person name="Wu W."/>
            <person name="Young L."/>
            <person name="Zhang L."/>
            <person name="Zhang J."/>
            <person name="Zhu Y."/>
            <person name="Muzny D.M."/>
            <person name="Weinstock G."/>
            <person name="Gibbs R.A."/>
        </authorList>
    </citation>
    <scope>NUCLEOTIDE SEQUENCE [LARGE SCALE GENOMIC DNA]</scope>
    <source>
        <strain evidence="14">LSR1</strain>
    </source>
</reference>
<dbReference type="SUPFAM" id="SSF50182">
    <property type="entry name" value="Sm-like ribonucleoproteins"/>
    <property type="match status" value="1"/>
</dbReference>
<dbReference type="GO" id="GO:0071004">
    <property type="term" value="C:U2-type prespliceosome"/>
    <property type="evidence" value="ECO:0007669"/>
    <property type="project" value="TreeGrafter"/>
</dbReference>
<dbReference type="GO" id="GO:0005687">
    <property type="term" value="C:U4 snRNP"/>
    <property type="evidence" value="ECO:0007669"/>
    <property type="project" value="TreeGrafter"/>
</dbReference>
<evidence type="ECO:0000313" key="14">
    <source>
        <dbReference type="Proteomes" id="UP000007819"/>
    </source>
</evidence>
<dbReference type="GO" id="GO:0046540">
    <property type="term" value="C:U4/U6 x U5 tri-snRNP complex"/>
    <property type="evidence" value="ECO:0007669"/>
    <property type="project" value="TreeGrafter"/>
</dbReference>
<accession>A0A8R2NMF5</accession>
<dbReference type="OrthoDB" id="2020720at2759"/>
<evidence type="ECO:0000256" key="5">
    <source>
        <dbReference type="ARBA" id="ARBA00022664"/>
    </source>
</evidence>
<dbReference type="Proteomes" id="UP000007819">
    <property type="component" value="Chromosome X"/>
</dbReference>
<reference evidence="13" key="2">
    <citation type="submission" date="2022-06" db="UniProtKB">
        <authorList>
            <consortium name="EnsemblMetazoa"/>
        </authorList>
    </citation>
    <scope>IDENTIFICATION</scope>
</reference>
<dbReference type="GO" id="GO:0005685">
    <property type="term" value="C:U1 snRNP"/>
    <property type="evidence" value="ECO:0007669"/>
    <property type="project" value="TreeGrafter"/>
</dbReference>
<evidence type="ECO:0000256" key="11">
    <source>
        <dbReference type="SAM" id="MobiDB-lite"/>
    </source>
</evidence>
<dbReference type="GO" id="GO:0005737">
    <property type="term" value="C:cytoplasm"/>
    <property type="evidence" value="ECO:0007669"/>
    <property type="project" value="UniProtKB-SubCell"/>
</dbReference>
<dbReference type="GeneID" id="100164247"/>
<evidence type="ECO:0000256" key="2">
    <source>
        <dbReference type="ARBA" id="ARBA00004496"/>
    </source>
</evidence>
<proteinExistence type="inferred from homology"/>
<evidence type="ECO:0000256" key="4">
    <source>
        <dbReference type="ARBA" id="ARBA00022490"/>
    </source>
</evidence>
<evidence type="ECO:0000256" key="1">
    <source>
        <dbReference type="ARBA" id="ARBA00004123"/>
    </source>
</evidence>
<dbReference type="CDD" id="cd01717">
    <property type="entry name" value="Sm_B"/>
    <property type="match status" value="1"/>
</dbReference>
<evidence type="ECO:0000256" key="9">
    <source>
        <dbReference type="ARBA" id="ARBA00023274"/>
    </source>
</evidence>
<dbReference type="InterPro" id="IPR047575">
    <property type="entry name" value="Sm"/>
</dbReference>
<dbReference type="GO" id="GO:0071013">
    <property type="term" value="C:catalytic step 2 spliceosome"/>
    <property type="evidence" value="ECO:0007669"/>
    <property type="project" value="TreeGrafter"/>
</dbReference>
<dbReference type="GO" id="GO:0070990">
    <property type="term" value="F:snRNP binding"/>
    <property type="evidence" value="ECO:0007669"/>
    <property type="project" value="TreeGrafter"/>
</dbReference>
<dbReference type="SMART" id="SM00651">
    <property type="entry name" value="Sm"/>
    <property type="match status" value="1"/>
</dbReference>
<evidence type="ECO:0000256" key="3">
    <source>
        <dbReference type="ARBA" id="ARBA00009123"/>
    </source>
</evidence>
<dbReference type="PROSITE" id="PS52002">
    <property type="entry name" value="SM"/>
    <property type="match status" value="1"/>
</dbReference>
<dbReference type="AlphaFoldDB" id="A0A8R2NMF5"/>
<dbReference type="KEGG" id="api:100164247"/>
<evidence type="ECO:0000256" key="7">
    <source>
        <dbReference type="ARBA" id="ARBA00023187"/>
    </source>
</evidence>
<dbReference type="GO" id="GO:0003723">
    <property type="term" value="F:RNA binding"/>
    <property type="evidence" value="ECO:0007669"/>
    <property type="project" value="UniProtKB-KW"/>
</dbReference>
<keyword evidence="5" id="KW-0507">mRNA processing</keyword>
<dbReference type="GO" id="GO:0000398">
    <property type="term" value="P:mRNA splicing, via spliceosome"/>
    <property type="evidence" value="ECO:0007669"/>
    <property type="project" value="TreeGrafter"/>
</dbReference>
<comment type="similarity">
    <text evidence="3">Belongs to the snRNP SmB/SmN family.</text>
</comment>
<feature type="domain" description="Sm" evidence="12">
    <location>
        <begin position="47"/>
        <end position="133"/>
    </location>
</feature>
<organism evidence="13 14">
    <name type="scientific">Acyrthosiphon pisum</name>
    <name type="common">Pea aphid</name>
    <dbReference type="NCBI Taxonomy" id="7029"/>
    <lineage>
        <taxon>Eukaryota</taxon>
        <taxon>Metazoa</taxon>
        <taxon>Ecdysozoa</taxon>
        <taxon>Arthropoda</taxon>
        <taxon>Hexapoda</taxon>
        <taxon>Insecta</taxon>
        <taxon>Pterygota</taxon>
        <taxon>Neoptera</taxon>
        <taxon>Paraneoptera</taxon>
        <taxon>Hemiptera</taxon>
        <taxon>Sternorrhyncha</taxon>
        <taxon>Aphidomorpha</taxon>
        <taxon>Aphidoidea</taxon>
        <taxon>Aphididae</taxon>
        <taxon>Macrosiphini</taxon>
        <taxon>Acyrthosiphon</taxon>
    </lineage>
</organism>
<keyword evidence="9" id="KW-0687">Ribonucleoprotein</keyword>
<dbReference type="PANTHER" id="PTHR10701">
    <property type="entry name" value="SMALL NUCLEAR RIBONUCLEOPROTEIN-ASSOCIATED PROTEIN B AND N"/>
    <property type="match status" value="1"/>
</dbReference>
<evidence type="ECO:0000256" key="6">
    <source>
        <dbReference type="ARBA" id="ARBA00022884"/>
    </source>
</evidence>
<dbReference type="Pfam" id="PF01423">
    <property type="entry name" value="LSM"/>
    <property type="match status" value="1"/>
</dbReference>
<keyword evidence="4" id="KW-0963">Cytoplasm</keyword>
<dbReference type="EnsemblMetazoa" id="XM_029485324.1">
    <property type="protein sequence ID" value="XP_029341184.1"/>
    <property type="gene ID" value="LOC100164247"/>
</dbReference>
<dbReference type="Gene3D" id="2.30.30.100">
    <property type="match status" value="1"/>
</dbReference>
<evidence type="ECO:0000256" key="10">
    <source>
        <dbReference type="ARBA" id="ARBA00041355"/>
    </source>
</evidence>
<sequence>MAKESLLVNGELEQHTVVPIVGDGACLFRALSFLIHGTQVNAMETFTKNNKMMQHINYRVRVTLQDFRMFIGTFKAFDKHMNLILADCEEFRRLKRKAKGPTIPAEPRVEKRVLGFILLRGQNIVSITIEGPPPPEEGFPRIPLHGGAGGPGSSRAAGRGMPPAIPSPATPGLQGPVRGVGGPSPAAMAQPPIRDLPMMAPPPGMMADMPPLHGMGQGGPSRMPANNMCGPPPMMRGPPAGPRGY</sequence>
<evidence type="ECO:0000259" key="12">
    <source>
        <dbReference type="PROSITE" id="PS52002"/>
    </source>
</evidence>
<keyword evidence="8" id="KW-0539">Nucleus</keyword>
<feature type="region of interest" description="Disordered" evidence="11">
    <location>
        <begin position="131"/>
        <end position="187"/>
    </location>
</feature>
<keyword evidence="6" id="KW-0694">RNA-binding</keyword>
<evidence type="ECO:0000256" key="8">
    <source>
        <dbReference type="ARBA" id="ARBA00023242"/>
    </source>
</evidence>
<keyword evidence="14" id="KW-1185">Reference proteome</keyword>
<evidence type="ECO:0000313" key="13">
    <source>
        <dbReference type="EnsemblMetazoa" id="XP_029341184.1"/>
    </source>
</evidence>
<protein>
    <recommendedName>
        <fullName evidence="10">Sm protein B</fullName>
    </recommendedName>
</protein>
<dbReference type="InterPro" id="IPR050914">
    <property type="entry name" value="snRNP_SmB/NAA38-like"/>
</dbReference>
<name>A0A8R2NMF5_ACYPI</name>
<dbReference type="InterPro" id="IPR001163">
    <property type="entry name" value="Sm_dom_euk/arc"/>
</dbReference>